<feature type="signal peptide" evidence="2">
    <location>
        <begin position="1"/>
        <end position="19"/>
    </location>
</feature>
<keyword evidence="2" id="KW-0732">Signal</keyword>
<evidence type="ECO:0008006" key="4">
    <source>
        <dbReference type="Google" id="ProtNLM"/>
    </source>
</evidence>
<dbReference type="AlphaFoldDB" id="A0AAU2VQ34"/>
<sequence length="204" mass="20913">MSIRHTTKSRRAVAATSMAAVLALVVTGCGGDDGGGAKGPGASSSSKSPGEDTDGDKGANEDTAAGDQVDPNANLAQARGDKGMLLVINQVKRDTGGFVTVQGELTNKGDTPVNPSAWVGTETTIVNSNLNSVAGATLVDKVGKKRYYILRDTDGRCLCTSDMSAVQPGKSTPVFMQFPAPPSTTTEVDFTLPTFATTSLKISG</sequence>
<evidence type="ECO:0000256" key="2">
    <source>
        <dbReference type="SAM" id="SignalP"/>
    </source>
</evidence>
<feature type="chain" id="PRO_5043648362" description="Secreted protein" evidence="2">
    <location>
        <begin position="20"/>
        <end position="204"/>
    </location>
</feature>
<proteinExistence type="predicted"/>
<accession>A0AAU2VQ34</accession>
<dbReference type="EMBL" id="CP108313">
    <property type="protein sequence ID" value="WTW69107.1"/>
    <property type="molecule type" value="Genomic_DNA"/>
</dbReference>
<dbReference type="PROSITE" id="PS51257">
    <property type="entry name" value="PROKAR_LIPOPROTEIN"/>
    <property type="match status" value="1"/>
</dbReference>
<evidence type="ECO:0000313" key="3">
    <source>
        <dbReference type="EMBL" id="WTW69107.1"/>
    </source>
</evidence>
<evidence type="ECO:0000256" key="1">
    <source>
        <dbReference type="SAM" id="MobiDB-lite"/>
    </source>
</evidence>
<organism evidence="3">
    <name type="scientific">Streptomyces sp. NBC_00008</name>
    <dbReference type="NCBI Taxonomy" id="2903610"/>
    <lineage>
        <taxon>Bacteria</taxon>
        <taxon>Bacillati</taxon>
        <taxon>Actinomycetota</taxon>
        <taxon>Actinomycetes</taxon>
        <taxon>Kitasatosporales</taxon>
        <taxon>Streptomycetaceae</taxon>
        <taxon>Streptomyces</taxon>
    </lineage>
</organism>
<gene>
    <name evidence="3" type="ORF">OG398_12935</name>
</gene>
<reference evidence="3" key="1">
    <citation type="submission" date="2022-10" db="EMBL/GenBank/DDBJ databases">
        <title>The complete genomes of actinobacterial strains from the NBC collection.</title>
        <authorList>
            <person name="Joergensen T.S."/>
            <person name="Alvarez Arevalo M."/>
            <person name="Sterndorff E.B."/>
            <person name="Faurdal D."/>
            <person name="Vuksanovic O."/>
            <person name="Mourched A.-S."/>
            <person name="Charusanti P."/>
            <person name="Shaw S."/>
            <person name="Blin K."/>
            <person name="Weber T."/>
        </authorList>
    </citation>
    <scope>NUCLEOTIDE SEQUENCE</scope>
    <source>
        <strain evidence="3">NBC_00008</strain>
    </source>
</reference>
<feature type="region of interest" description="Disordered" evidence="1">
    <location>
        <begin position="35"/>
        <end position="73"/>
    </location>
</feature>
<protein>
    <recommendedName>
        <fullName evidence="4">Secreted protein</fullName>
    </recommendedName>
</protein>
<name>A0AAU2VQ34_9ACTN</name>